<evidence type="ECO:0008006" key="5">
    <source>
        <dbReference type="Google" id="ProtNLM"/>
    </source>
</evidence>
<dbReference type="PROSITE" id="PS50077">
    <property type="entry name" value="HEAT_REPEAT"/>
    <property type="match status" value="1"/>
</dbReference>
<dbReference type="SUPFAM" id="SSF48371">
    <property type="entry name" value="ARM repeat"/>
    <property type="match status" value="1"/>
</dbReference>
<dbReference type="FunCoup" id="D3BCR7">
    <property type="interactions" value="232"/>
</dbReference>
<protein>
    <recommendedName>
        <fullName evidence="5">LisH domain-containing protein</fullName>
    </recommendedName>
</protein>
<gene>
    <name evidence="3" type="ORF">PPL_06295</name>
</gene>
<feature type="region of interest" description="Disordered" evidence="2">
    <location>
        <begin position="292"/>
        <end position="327"/>
    </location>
</feature>
<dbReference type="InterPro" id="IPR006594">
    <property type="entry name" value="LisH"/>
</dbReference>
<comment type="caution">
    <text evidence="3">The sequence shown here is derived from an EMBL/GenBank/DDBJ whole genome shotgun (WGS) entry which is preliminary data.</text>
</comment>
<feature type="compositionally biased region" description="Low complexity" evidence="2">
    <location>
        <begin position="695"/>
        <end position="723"/>
    </location>
</feature>
<dbReference type="InterPro" id="IPR011989">
    <property type="entry name" value="ARM-like"/>
</dbReference>
<proteinExistence type="predicted"/>
<dbReference type="RefSeq" id="XP_020432829.1">
    <property type="nucleotide sequence ID" value="XM_020577155.1"/>
</dbReference>
<dbReference type="InterPro" id="IPR021133">
    <property type="entry name" value="HEAT_type_2"/>
</dbReference>
<reference evidence="3 4" key="1">
    <citation type="journal article" date="2011" name="Genome Res.">
        <title>Phylogeny-wide analysis of social amoeba genomes highlights ancient origins for complex intercellular communication.</title>
        <authorList>
            <person name="Heidel A.J."/>
            <person name="Lawal H.M."/>
            <person name="Felder M."/>
            <person name="Schilde C."/>
            <person name="Helps N.R."/>
            <person name="Tunggal B."/>
            <person name="Rivero F."/>
            <person name="John U."/>
            <person name="Schleicher M."/>
            <person name="Eichinger L."/>
            <person name="Platzer M."/>
            <person name="Noegel A.A."/>
            <person name="Schaap P."/>
            <person name="Gloeckner G."/>
        </authorList>
    </citation>
    <scope>NUCLEOTIDE SEQUENCE [LARGE SCALE GENOMIC DNA]</scope>
    <source>
        <strain evidence="4">ATCC 26659 / Pp 5 / PN500</strain>
    </source>
</reference>
<dbReference type="Proteomes" id="UP000001396">
    <property type="component" value="Unassembled WGS sequence"/>
</dbReference>
<dbReference type="InterPro" id="IPR016024">
    <property type="entry name" value="ARM-type_fold"/>
</dbReference>
<dbReference type="GeneID" id="31361778"/>
<dbReference type="AlphaFoldDB" id="D3BCR7"/>
<dbReference type="GO" id="GO:0032367">
    <property type="term" value="P:intracellular cholesterol transport"/>
    <property type="evidence" value="ECO:0007669"/>
    <property type="project" value="InterPro"/>
</dbReference>
<feature type="compositionally biased region" description="Low complexity" evidence="2">
    <location>
        <begin position="292"/>
        <end position="313"/>
    </location>
</feature>
<dbReference type="Gene3D" id="1.25.10.10">
    <property type="entry name" value="Leucine-rich Repeat Variant"/>
    <property type="match status" value="2"/>
</dbReference>
<organism evidence="3 4">
    <name type="scientific">Heterostelium pallidum (strain ATCC 26659 / Pp 5 / PN500)</name>
    <name type="common">Cellular slime mold</name>
    <name type="synonym">Polysphondylium pallidum</name>
    <dbReference type="NCBI Taxonomy" id="670386"/>
    <lineage>
        <taxon>Eukaryota</taxon>
        <taxon>Amoebozoa</taxon>
        <taxon>Evosea</taxon>
        <taxon>Eumycetozoa</taxon>
        <taxon>Dictyostelia</taxon>
        <taxon>Acytosteliales</taxon>
        <taxon>Acytosteliaceae</taxon>
        <taxon>Heterostelium</taxon>
    </lineage>
</organism>
<dbReference type="STRING" id="670386.D3BCR7"/>
<dbReference type="GO" id="GO:0005802">
    <property type="term" value="C:trans-Golgi network"/>
    <property type="evidence" value="ECO:0007669"/>
    <property type="project" value="InterPro"/>
</dbReference>
<dbReference type="OMA" id="RQDLNCA"/>
<evidence type="ECO:0000256" key="2">
    <source>
        <dbReference type="SAM" id="MobiDB-lite"/>
    </source>
</evidence>
<dbReference type="PROSITE" id="PS50896">
    <property type="entry name" value="LISH"/>
    <property type="match status" value="1"/>
</dbReference>
<dbReference type="PANTHER" id="PTHR32059:SF0">
    <property type="entry name" value="RAB11-BINDING PROTEIN RELCH"/>
    <property type="match status" value="1"/>
</dbReference>
<accession>D3BCR7</accession>
<feature type="region of interest" description="Disordered" evidence="2">
    <location>
        <begin position="102"/>
        <end position="158"/>
    </location>
</feature>
<dbReference type="InParanoid" id="D3BCR7"/>
<evidence type="ECO:0000313" key="4">
    <source>
        <dbReference type="Proteomes" id="UP000001396"/>
    </source>
</evidence>
<feature type="compositionally biased region" description="Basic and acidic residues" evidence="2">
    <location>
        <begin position="148"/>
        <end position="158"/>
    </location>
</feature>
<feature type="repeat" description="HEAT" evidence="1">
    <location>
        <begin position="936"/>
        <end position="974"/>
    </location>
</feature>
<dbReference type="PANTHER" id="PTHR32059">
    <property type="entry name" value="RAB11-BINDING PROTEIN RELCH"/>
    <property type="match status" value="1"/>
</dbReference>
<evidence type="ECO:0000256" key="1">
    <source>
        <dbReference type="PROSITE-ProRule" id="PRU00103"/>
    </source>
</evidence>
<dbReference type="EMBL" id="ADBJ01000028">
    <property type="protein sequence ID" value="EFA80709.1"/>
    <property type="molecule type" value="Genomic_DNA"/>
</dbReference>
<evidence type="ECO:0000313" key="3">
    <source>
        <dbReference type="EMBL" id="EFA80709.1"/>
    </source>
</evidence>
<feature type="compositionally biased region" description="Low complexity" evidence="2">
    <location>
        <begin position="102"/>
        <end position="146"/>
    </location>
</feature>
<sequence>MKEEFAKFLLSKGYYLTALEFHQELLEGDGTELPALKEYFQSLTTSTQDPLRIIKERKKQQGIVSNESDKSKDEKISLLEYELRQSREDIIQLKEQLKSRLNSSTTINNNSVDNNNNNNSSSNGSNSNVEQQQQTSSSSSNSSNSNIDSKKQLDSVSKEKIKSHEKKILNYLFRKYLSANGYPLTSVTFSEESEDSARNWSDLQLNQPEPPSLLTIYRYFFENGDSGVQGVLTKTMGEIAKLKKELADNEGHWRNIQKEKEQLHLKLKESNIIIEQLKKNQLSGSSAVGMLTTSTSSSTTSTTTTTTTTSITSPNTQLQQQQHRKSLEMNASDVSVMRNTFRSMVDKRRQTVAFQIVSNDDESEASMRIADEVEQLRSHDSDQLGKIVKVIASSLPHILPGVLLNKREELIPLILVVISNHPDETTRFALTKLLFNLIKKPNEFQRHAIMKGCMALASIVGPQRTETEILSQCWEQLTEKHPERRVLVADSCGSLAQFASPDLRLSLILSILQQLGQDKSALVRIAVAKNFSLLINFFDGTDKYNQVEESFKALIYDTEAEVSLATRVYFLPSLANWTDLLESLNSKLTNLLLTEMYSLVHRYTNQKEEFKIPEQDILKLEQILACFMDLVPRIHQSLISSSPLISEKEAKNIENEYDRQEAIYQYQMNENKSKLNQQNGHGVDANGSLNGGEGSSSSSGRASTASSESTASSSSSSTGAVTNSSNRISILGKSETARLHAQFEQYLMSLVNNDVSSPNWKSLEWISTDFINKLLNILYCIPMRNTRLISLFAKALNVFCTVFGQVFTKRVVKSAFYKEFQKDSRGNEAPVKKYRLVPIFAAGVLHSLESSELNTFLSDIVVQISMEERGWDHSNFPALVKSMELLCNNDFDKKKDVGQILSNLTANPSNQVRSCILNLYKVIIPVFSPQQISNTIVPSLITMSTDPDRTVRMVCIGALSIVLSQLSEDNAIEKIAIAFEKILDDKNHNLEVEFVQSITKIIPTVKPRYRDSFFLPKIVETNSSGTKVVVARRSTTRSIVQVNGDIDDQRLGVCSQRGSERTHQEEQ</sequence>
<keyword evidence="4" id="KW-1185">Reference proteome</keyword>
<feature type="region of interest" description="Disordered" evidence="2">
    <location>
        <begin position="675"/>
        <end position="723"/>
    </location>
</feature>
<name>D3BCR7_HETP5</name>
<dbReference type="GO" id="GO:0055037">
    <property type="term" value="C:recycling endosome"/>
    <property type="evidence" value="ECO:0007669"/>
    <property type="project" value="TreeGrafter"/>
</dbReference>
<dbReference type="InterPro" id="IPR040362">
    <property type="entry name" value="RELCH"/>
</dbReference>